<proteinExistence type="predicted"/>
<evidence type="ECO:0000256" key="1">
    <source>
        <dbReference type="SAM" id="Coils"/>
    </source>
</evidence>
<gene>
    <name evidence="3" type="ORF">PRELSG_1305700</name>
</gene>
<reference evidence="3 4" key="1">
    <citation type="submission" date="2015-04" db="EMBL/GenBank/DDBJ databases">
        <authorList>
            <consortium name="Pathogen Informatics"/>
        </authorList>
    </citation>
    <scope>NUCLEOTIDE SEQUENCE [LARGE SCALE GENOMIC DNA]</scope>
    <source>
        <strain evidence="3 4">SGS1</strain>
    </source>
</reference>
<protein>
    <submittedName>
        <fullName evidence="3">Uncharacterized protein</fullName>
    </submittedName>
</protein>
<dbReference type="Proteomes" id="UP000220158">
    <property type="component" value="Chromosome 13"/>
</dbReference>
<sequence>MPLKYSSDQLIQIKCSYIIDKYKKKLKKLKDFKNELKLSFEKKSKAYYVDKYLLNKEKEELYKEFNKKKELELKSLERKKELYNSYFTDIFLYEQEYYQCIYKVFKNLLLKKEEIDEKEKHVIKLHEHAYMMFSDQNINKPLEKYNKKKRVNNTEKYNNKKNIDIDNLCNININEIYESIIHDDLDTDMYTYSNSNNYLCKSKKENYPNEKFSKINNVVPYFNEYVDSLNETCDGSAKNYEKNIDKKENTNVGSDYPENYYEYREQEKEKEKEEKIEPEIEVYIEKNKKEFDFKRKNSYEKEQVKAEEKEQNEKKEENGEEIKDTFFEYKEENNDDSKKWKENYMKKNERKKKEINYSKTEDIKKYINVYDDNKNEDENINEEINENKKKEYIIHKQKEKENDILNCFISSNNYEYIKNENGDKEILYNDESIENYTTTFDSNILNDQINKDIEESNIYTKKKDNEENERNENEELDEVIENNIIFNISSYFSGNYETNDNEKEDIILEEDNILNNANFDESKIKIEYDILKEDTLYKNDIIRNNSMPENIELNISHEEETNNFLKEYSKDCDEYKYINNLNESKGSESKEFQNFNNYKNENSVQIEKMNTLEDYAEEQVNIINMENSNNFMCIENNIEKKDSFKTNDRKKSELKNIQELINYMSHHIKKSNNT</sequence>
<evidence type="ECO:0000256" key="2">
    <source>
        <dbReference type="SAM" id="MobiDB-lite"/>
    </source>
</evidence>
<organism evidence="3 4">
    <name type="scientific">Plasmodium relictum</name>
    <dbReference type="NCBI Taxonomy" id="85471"/>
    <lineage>
        <taxon>Eukaryota</taxon>
        <taxon>Sar</taxon>
        <taxon>Alveolata</taxon>
        <taxon>Apicomplexa</taxon>
        <taxon>Aconoidasida</taxon>
        <taxon>Haemosporida</taxon>
        <taxon>Plasmodiidae</taxon>
        <taxon>Plasmodium</taxon>
        <taxon>Plasmodium (Haemamoeba)</taxon>
    </lineage>
</organism>
<keyword evidence="1" id="KW-0175">Coiled coil</keyword>
<dbReference type="OrthoDB" id="372457at2759"/>
<accession>A0A1J1HCQ4</accession>
<dbReference type="EMBL" id="LN835308">
    <property type="protein sequence ID" value="CRH03699.1"/>
    <property type="molecule type" value="Genomic_DNA"/>
</dbReference>
<dbReference type="RefSeq" id="XP_028535706.1">
    <property type="nucleotide sequence ID" value="XM_028678574.1"/>
</dbReference>
<keyword evidence="4" id="KW-1185">Reference proteome</keyword>
<feature type="region of interest" description="Disordered" evidence="2">
    <location>
        <begin position="300"/>
        <end position="320"/>
    </location>
</feature>
<dbReference type="AlphaFoldDB" id="A0A1J1HCQ4"/>
<dbReference type="KEGG" id="prel:PRELSG_1305700"/>
<evidence type="ECO:0000313" key="3">
    <source>
        <dbReference type="EMBL" id="CRH03699.1"/>
    </source>
</evidence>
<evidence type="ECO:0000313" key="4">
    <source>
        <dbReference type="Proteomes" id="UP000220158"/>
    </source>
</evidence>
<feature type="coiled-coil region" evidence="1">
    <location>
        <begin position="19"/>
        <end position="86"/>
    </location>
</feature>
<name>A0A1J1HCQ4_PLARL</name>
<dbReference type="VEuPathDB" id="PlasmoDB:PRELSG_1305700"/>
<dbReference type="OMA" id="YHNEYSI"/>
<dbReference type="GeneID" id="39737990"/>